<dbReference type="SMART" id="SM00530">
    <property type="entry name" value="HTH_XRE"/>
    <property type="match status" value="1"/>
</dbReference>
<evidence type="ECO:0000313" key="2">
    <source>
        <dbReference type="EMBL" id="HJC65557.1"/>
    </source>
</evidence>
<organism evidence="2 3">
    <name type="scientific">Candidatus Enterocloster excrementigallinarum</name>
    <dbReference type="NCBI Taxonomy" id="2838558"/>
    <lineage>
        <taxon>Bacteria</taxon>
        <taxon>Bacillati</taxon>
        <taxon>Bacillota</taxon>
        <taxon>Clostridia</taxon>
        <taxon>Lachnospirales</taxon>
        <taxon>Lachnospiraceae</taxon>
        <taxon>Enterocloster</taxon>
    </lineage>
</organism>
<dbReference type="Gene3D" id="1.10.260.40">
    <property type="entry name" value="lambda repressor-like DNA-binding domains"/>
    <property type="match status" value="1"/>
</dbReference>
<dbReference type="AlphaFoldDB" id="A0A9D2PQU8"/>
<dbReference type="GO" id="GO:0003677">
    <property type="term" value="F:DNA binding"/>
    <property type="evidence" value="ECO:0007669"/>
    <property type="project" value="InterPro"/>
</dbReference>
<dbReference type="EMBL" id="DWWB01000008">
    <property type="protein sequence ID" value="HJC65557.1"/>
    <property type="molecule type" value="Genomic_DNA"/>
</dbReference>
<evidence type="ECO:0000313" key="3">
    <source>
        <dbReference type="Proteomes" id="UP000823863"/>
    </source>
</evidence>
<dbReference type="PROSITE" id="PS50943">
    <property type="entry name" value="HTH_CROC1"/>
    <property type="match status" value="1"/>
</dbReference>
<name>A0A9D2PQU8_9FIRM</name>
<dbReference type="InterPro" id="IPR001387">
    <property type="entry name" value="Cro/C1-type_HTH"/>
</dbReference>
<reference evidence="2" key="1">
    <citation type="journal article" date="2021" name="PeerJ">
        <title>Extensive microbial diversity within the chicken gut microbiome revealed by metagenomics and culture.</title>
        <authorList>
            <person name="Gilroy R."/>
            <person name="Ravi A."/>
            <person name="Getino M."/>
            <person name="Pursley I."/>
            <person name="Horton D.L."/>
            <person name="Alikhan N.F."/>
            <person name="Baker D."/>
            <person name="Gharbi K."/>
            <person name="Hall N."/>
            <person name="Watson M."/>
            <person name="Adriaenssens E.M."/>
            <person name="Foster-Nyarko E."/>
            <person name="Jarju S."/>
            <person name="Secka A."/>
            <person name="Antonio M."/>
            <person name="Oren A."/>
            <person name="Chaudhuri R.R."/>
            <person name="La Ragione R."/>
            <person name="Hildebrand F."/>
            <person name="Pallen M.J."/>
        </authorList>
    </citation>
    <scope>NUCLEOTIDE SEQUENCE</scope>
    <source>
        <strain evidence="2">CHK198-12963</strain>
    </source>
</reference>
<dbReference type="Pfam" id="PF01381">
    <property type="entry name" value="HTH_3"/>
    <property type="match status" value="1"/>
</dbReference>
<dbReference type="CDD" id="cd00093">
    <property type="entry name" value="HTH_XRE"/>
    <property type="match status" value="1"/>
</dbReference>
<comment type="caution">
    <text evidence="2">The sequence shown here is derived from an EMBL/GenBank/DDBJ whole genome shotgun (WGS) entry which is preliminary data.</text>
</comment>
<protein>
    <submittedName>
        <fullName evidence="2">Helix-turn-helix domain-containing protein</fullName>
    </submittedName>
</protein>
<evidence type="ECO:0000259" key="1">
    <source>
        <dbReference type="PROSITE" id="PS50943"/>
    </source>
</evidence>
<feature type="domain" description="HTH cro/C1-type" evidence="1">
    <location>
        <begin position="8"/>
        <end position="62"/>
    </location>
</feature>
<accession>A0A9D2PQU8</accession>
<dbReference type="SUPFAM" id="SSF47413">
    <property type="entry name" value="lambda repressor-like DNA-binding domains"/>
    <property type="match status" value="1"/>
</dbReference>
<dbReference type="Proteomes" id="UP000823863">
    <property type="component" value="Unassembled WGS sequence"/>
</dbReference>
<reference evidence="2" key="2">
    <citation type="submission" date="2021-04" db="EMBL/GenBank/DDBJ databases">
        <authorList>
            <person name="Gilroy R."/>
        </authorList>
    </citation>
    <scope>NUCLEOTIDE SEQUENCE</scope>
    <source>
        <strain evidence="2">CHK198-12963</strain>
    </source>
</reference>
<gene>
    <name evidence="2" type="ORF">H9931_02390</name>
</gene>
<proteinExistence type="predicted"/>
<sequence>MNYEVNRIKELCRERGWSQYRLAKEMGESNGRVNTMLKGKSVPSNATLRRVCMAFNITLSAFYATDGIMVTLTEDQNKMLRDYSILDSYKRELAAAYIQGLADASRKPENET</sequence>
<dbReference type="InterPro" id="IPR010982">
    <property type="entry name" value="Lambda_DNA-bd_dom_sf"/>
</dbReference>